<evidence type="ECO:0000256" key="1">
    <source>
        <dbReference type="PROSITE-ProRule" id="PRU00169"/>
    </source>
</evidence>
<dbReference type="PANTHER" id="PTHR45526">
    <property type="entry name" value="TRANSCRIPTIONAL REGULATORY PROTEIN DPIA"/>
    <property type="match status" value="1"/>
</dbReference>
<dbReference type="GO" id="GO:0003677">
    <property type="term" value="F:DNA binding"/>
    <property type="evidence" value="ECO:0007669"/>
    <property type="project" value="InterPro"/>
</dbReference>
<accession>A0A4U6CWY3</accession>
<comment type="caution">
    <text evidence="4">The sequence shown here is derived from an EMBL/GenBank/DDBJ whole genome shotgun (WGS) entry which is preliminary data.</text>
</comment>
<sequence length="259" mass="29731">MTHPLKCFIIDDEPDSRELIKKFVERIPFLTVCGESEDAIDALLQVQKIKPDLVFLDVEMPQINGFEFIRTLNGKCPKIIMITAYAQYALEGFEHQVTDYLVKPVSFERFMKAVNKFMEYFIIVPQILSPTTENSLKTTDISNDHSAKPAKENEFILIKNEKKMIRVAVTDIVMIEAMKDYIKVHLAEKVIITHSTLTKMEQLLPANKFLRISRSCIIRENAISEIDGNEITTINGKKADIGVTYRETVWNTLKTEVNK</sequence>
<dbReference type="Pfam" id="PF04397">
    <property type="entry name" value="LytTR"/>
    <property type="match status" value="1"/>
</dbReference>
<gene>
    <name evidence="4" type="ORF">FDK13_23770</name>
</gene>
<dbReference type="InterPro" id="IPR007492">
    <property type="entry name" value="LytTR_DNA-bd_dom"/>
</dbReference>
<dbReference type="InterPro" id="IPR011006">
    <property type="entry name" value="CheY-like_superfamily"/>
</dbReference>
<evidence type="ECO:0000313" key="4">
    <source>
        <dbReference type="EMBL" id="TKT89370.1"/>
    </source>
</evidence>
<evidence type="ECO:0000259" key="2">
    <source>
        <dbReference type="PROSITE" id="PS50110"/>
    </source>
</evidence>
<dbReference type="Pfam" id="PF00072">
    <property type="entry name" value="Response_reg"/>
    <property type="match status" value="1"/>
</dbReference>
<dbReference type="Proteomes" id="UP000304900">
    <property type="component" value="Unassembled WGS sequence"/>
</dbReference>
<dbReference type="InterPro" id="IPR051271">
    <property type="entry name" value="2C-system_Tx_regulators"/>
</dbReference>
<dbReference type="SMART" id="SM00850">
    <property type="entry name" value="LytTR"/>
    <property type="match status" value="1"/>
</dbReference>
<keyword evidence="5" id="KW-1185">Reference proteome</keyword>
<dbReference type="OrthoDB" id="1646880at2"/>
<keyword evidence="1" id="KW-0597">Phosphoprotein</keyword>
<dbReference type="Gene3D" id="2.40.50.1020">
    <property type="entry name" value="LytTr DNA-binding domain"/>
    <property type="match status" value="1"/>
</dbReference>
<dbReference type="PANTHER" id="PTHR45526:SF1">
    <property type="entry name" value="TRANSCRIPTIONAL REGULATORY PROTEIN DCUR-RELATED"/>
    <property type="match status" value="1"/>
</dbReference>
<dbReference type="Gene3D" id="3.40.50.2300">
    <property type="match status" value="1"/>
</dbReference>
<feature type="domain" description="Response regulatory" evidence="2">
    <location>
        <begin position="6"/>
        <end position="118"/>
    </location>
</feature>
<dbReference type="AlphaFoldDB" id="A0A4U6CWY3"/>
<dbReference type="PROSITE" id="PS50110">
    <property type="entry name" value="RESPONSE_REGULATORY"/>
    <property type="match status" value="1"/>
</dbReference>
<protein>
    <submittedName>
        <fullName evidence="4">Response regulator transcription factor</fullName>
    </submittedName>
</protein>
<evidence type="ECO:0000313" key="5">
    <source>
        <dbReference type="Proteomes" id="UP000304900"/>
    </source>
</evidence>
<dbReference type="SMART" id="SM00448">
    <property type="entry name" value="REC"/>
    <property type="match status" value="1"/>
</dbReference>
<dbReference type="InterPro" id="IPR001789">
    <property type="entry name" value="Sig_transdc_resp-reg_receiver"/>
</dbReference>
<name>A0A4U6CWY3_9BACT</name>
<reference evidence="4 5" key="1">
    <citation type="submission" date="2019-05" db="EMBL/GenBank/DDBJ databases">
        <title>Dyadobacter AR-3-8 sp. nov., isolated from arctic soil.</title>
        <authorList>
            <person name="Chaudhary D.K."/>
        </authorList>
    </citation>
    <scope>NUCLEOTIDE SEQUENCE [LARGE SCALE GENOMIC DNA]</scope>
    <source>
        <strain evidence="4 5">AR-3-8</strain>
    </source>
</reference>
<dbReference type="RefSeq" id="WP_137342507.1">
    <property type="nucleotide sequence ID" value="NZ_BSQH01000015.1"/>
</dbReference>
<dbReference type="EMBL" id="SZVO01000012">
    <property type="protein sequence ID" value="TKT89370.1"/>
    <property type="molecule type" value="Genomic_DNA"/>
</dbReference>
<dbReference type="GO" id="GO:0000156">
    <property type="term" value="F:phosphorelay response regulator activity"/>
    <property type="evidence" value="ECO:0007669"/>
    <property type="project" value="TreeGrafter"/>
</dbReference>
<feature type="modified residue" description="4-aspartylphosphate" evidence="1">
    <location>
        <position position="57"/>
    </location>
</feature>
<dbReference type="SUPFAM" id="SSF52172">
    <property type="entry name" value="CheY-like"/>
    <property type="match status" value="1"/>
</dbReference>
<proteinExistence type="predicted"/>
<organism evidence="4 5">
    <name type="scientific">Dyadobacter frigoris</name>
    <dbReference type="NCBI Taxonomy" id="2576211"/>
    <lineage>
        <taxon>Bacteria</taxon>
        <taxon>Pseudomonadati</taxon>
        <taxon>Bacteroidota</taxon>
        <taxon>Cytophagia</taxon>
        <taxon>Cytophagales</taxon>
        <taxon>Spirosomataceae</taxon>
        <taxon>Dyadobacter</taxon>
    </lineage>
</organism>
<dbReference type="PROSITE" id="PS50930">
    <property type="entry name" value="HTH_LYTTR"/>
    <property type="match status" value="1"/>
</dbReference>
<feature type="domain" description="HTH LytTR-type" evidence="3">
    <location>
        <begin position="156"/>
        <end position="255"/>
    </location>
</feature>
<evidence type="ECO:0000259" key="3">
    <source>
        <dbReference type="PROSITE" id="PS50930"/>
    </source>
</evidence>